<comment type="caution">
    <text evidence="2">The sequence shown here is derived from an EMBL/GenBank/DDBJ whole genome shotgun (WGS) entry which is preliminary data.</text>
</comment>
<dbReference type="PANTHER" id="PTHR43638">
    <property type="entry name" value="OXIDOREDUCTASE, ALDO/KETO REDUCTASE FAMILY PROTEIN"/>
    <property type="match status" value="1"/>
</dbReference>
<evidence type="ECO:0000313" key="3">
    <source>
        <dbReference type="Proteomes" id="UP000223913"/>
    </source>
</evidence>
<dbReference type="RefSeq" id="WP_099150200.1">
    <property type="nucleotide sequence ID" value="NZ_PDUD01000018.1"/>
</dbReference>
<dbReference type="CDD" id="cd19095">
    <property type="entry name" value="AKR_PA4992-like"/>
    <property type="match status" value="1"/>
</dbReference>
<dbReference type="OrthoDB" id="9783572at2"/>
<dbReference type="AlphaFoldDB" id="A0A2D0NCW9"/>
<evidence type="ECO:0000313" key="2">
    <source>
        <dbReference type="EMBL" id="PHN06216.1"/>
    </source>
</evidence>
<dbReference type="InterPro" id="IPR023210">
    <property type="entry name" value="NADP_OxRdtase_dom"/>
</dbReference>
<sequence>MKHQFQNNFKNLRMNRRDLLKAGAAMVAAQLPVLAYCKNLTPSMEIIKHTIPGTSEQLPAIGMGTWQTFDIGNNADERENIKQVLKTFAEKGGTVIDSSPMYGRSEDVVGELAGELKIIPELFMATKVWTRGKQAGIRQMQQSMQEMRANPMDLMQVHNLVDYHTHIQTLKQWKSEGKIRYIGITHYTDSAHDDLAELIRTEDLDFIQVNYSINDRHADRRLLPLAKDRGVAVLINRPYSGGSLFSRVKGKELPDWAAAYDITSWGQFFLKFIISHPAVTCAIPATSKVHHMEDNMGAAYGKLPDEQARKEMIRYFEQ</sequence>
<proteinExistence type="predicted"/>
<dbReference type="EMBL" id="PDUD01000018">
    <property type="protein sequence ID" value="PHN06216.1"/>
    <property type="molecule type" value="Genomic_DNA"/>
</dbReference>
<feature type="domain" description="NADP-dependent oxidoreductase" evidence="1">
    <location>
        <begin position="60"/>
        <end position="308"/>
    </location>
</feature>
<evidence type="ECO:0000259" key="1">
    <source>
        <dbReference type="Pfam" id="PF00248"/>
    </source>
</evidence>
<accession>A0A2D0NCW9</accession>
<protein>
    <submittedName>
        <fullName evidence="2">Aldo/keto reductase</fullName>
    </submittedName>
</protein>
<name>A0A2D0NCW9_FLAN2</name>
<dbReference type="PANTHER" id="PTHR43638:SF3">
    <property type="entry name" value="ALDEHYDE REDUCTASE"/>
    <property type="match status" value="1"/>
</dbReference>
<reference evidence="2 3" key="1">
    <citation type="submission" date="2017-10" db="EMBL/GenBank/DDBJ databases">
        <title>The draft genome sequence of Lewinella nigricans NBRC 102662.</title>
        <authorList>
            <person name="Wang K."/>
        </authorList>
    </citation>
    <scope>NUCLEOTIDE SEQUENCE [LARGE SCALE GENOMIC DNA]</scope>
    <source>
        <strain evidence="2 3">NBRC 102662</strain>
    </source>
</reference>
<keyword evidence="3" id="KW-1185">Reference proteome</keyword>
<dbReference type="Proteomes" id="UP000223913">
    <property type="component" value="Unassembled WGS sequence"/>
</dbReference>
<dbReference type="Gene3D" id="3.20.20.100">
    <property type="entry name" value="NADP-dependent oxidoreductase domain"/>
    <property type="match status" value="1"/>
</dbReference>
<dbReference type="SUPFAM" id="SSF51430">
    <property type="entry name" value="NAD(P)-linked oxidoreductase"/>
    <property type="match status" value="1"/>
</dbReference>
<gene>
    <name evidence="2" type="ORF">CRP01_11580</name>
</gene>
<organism evidence="2 3">
    <name type="scientific">Flavilitoribacter nigricans (strain ATCC 23147 / DSM 23189 / NBRC 102662 / NCIMB 1420 / SS-2)</name>
    <name type="common">Lewinella nigricans</name>
    <dbReference type="NCBI Taxonomy" id="1122177"/>
    <lineage>
        <taxon>Bacteria</taxon>
        <taxon>Pseudomonadati</taxon>
        <taxon>Bacteroidota</taxon>
        <taxon>Saprospiria</taxon>
        <taxon>Saprospirales</taxon>
        <taxon>Lewinellaceae</taxon>
        <taxon>Flavilitoribacter</taxon>
    </lineage>
</organism>
<dbReference type="Pfam" id="PF00248">
    <property type="entry name" value="Aldo_ket_red"/>
    <property type="match status" value="1"/>
</dbReference>
<dbReference type="InterPro" id="IPR036812">
    <property type="entry name" value="NAD(P)_OxRdtase_dom_sf"/>
</dbReference>